<gene>
    <name evidence="1" type="ORF">NECAME_00103</name>
</gene>
<dbReference type="AlphaFoldDB" id="W2TZY3"/>
<reference evidence="2" key="1">
    <citation type="journal article" date="2014" name="Nat. Genet.">
        <title>Genome of the human hookworm Necator americanus.</title>
        <authorList>
            <person name="Tang Y.T."/>
            <person name="Gao X."/>
            <person name="Rosa B.A."/>
            <person name="Abubucker S."/>
            <person name="Hallsworth-Pepin K."/>
            <person name="Martin J."/>
            <person name="Tyagi R."/>
            <person name="Heizer E."/>
            <person name="Zhang X."/>
            <person name="Bhonagiri-Palsikar V."/>
            <person name="Minx P."/>
            <person name="Warren W.C."/>
            <person name="Wang Q."/>
            <person name="Zhan B."/>
            <person name="Hotez P.J."/>
            <person name="Sternberg P.W."/>
            <person name="Dougall A."/>
            <person name="Gaze S.T."/>
            <person name="Mulvenna J."/>
            <person name="Sotillo J."/>
            <person name="Ranganathan S."/>
            <person name="Rabelo E.M."/>
            <person name="Wilson R.K."/>
            <person name="Felgner P.L."/>
            <person name="Bethony J."/>
            <person name="Hawdon J.M."/>
            <person name="Gasser R.B."/>
            <person name="Loukas A."/>
            <person name="Mitreva M."/>
        </authorList>
    </citation>
    <scope>NUCLEOTIDE SEQUENCE [LARGE SCALE GENOMIC DNA]</scope>
</reference>
<sequence length="108" mass="12364">MVIHNVRIETTSNESGRELLRIRMSYMRDTPIYDGKSDYLGNPTDFNVNTVQTTKTRESRVQVMEVEAIDCSPGMCAHPMALLRWFQLLEENKTQKREPGAVIDPFGS</sequence>
<name>W2TZY3_NECAM</name>
<proteinExistence type="predicted"/>
<accession>W2TZY3</accession>
<organism evidence="1 2">
    <name type="scientific">Necator americanus</name>
    <name type="common">Human hookworm</name>
    <dbReference type="NCBI Taxonomy" id="51031"/>
    <lineage>
        <taxon>Eukaryota</taxon>
        <taxon>Metazoa</taxon>
        <taxon>Ecdysozoa</taxon>
        <taxon>Nematoda</taxon>
        <taxon>Chromadorea</taxon>
        <taxon>Rhabditida</taxon>
        <taxon>Rhabditina</taxon>
        <taxon>Rhabditomorpha</taxon>
        <taxon>Strongyloidea</taxon>
        <taxon>Ancylostomatidae</taxon>
        <taxon>Bunostominae</taxon>
        <taxon>Necator</taxon>
    </lineage>
</organism>
<evidence type="ECO:0000313" key="1">
    <source>
        <dbReference type="EMBL" id="ETN87244.1"/>
    </source>
</evidence>
<evidence type="ECO:0000313" key="2">
    <source>
        <dbReference type="Proteomes" id="UP000053676"/>
    </source>
</evidence>
<keyword evidence="2" id="KW-1185">Reference proteome</keyword>
<dbReference type="EMBL" id="KI657455">
    <property type="protein sequence ID" value="ETN87244.1"/>
    <property type="molecule type" value="Genomic_DNA"/>
</dbReference>
<protein>
    <submittedName>
        <fullName evidence="1">Uncharacterized protein</fullName>
    </submittedName>
</protein>
<dbReference type="Proteomes" id="UP000053676">
    <property type="component" value="Unassembled WGS sequence"/>
</dbReference>
<dbReference type="KEGG" id="nai:NECAME_00103"/>